<keyword evidence="1" id="KW-0732">Signal</keyword>
<dbReference type="EMBL" id="JBHLWP010000033">
    <property type="protein sequence ID" value="MFC0254601.1"/>
    <property type="molecule type" value="Genomic_DNA"/>
</dbReference>
<organism evidence="2 3">
    <name type="scientific">Massilia consociata</name>
    <dbReference type="NCBI Taxonomy" id="760117"/>
    <lineage>
        <taxon>Bacteria</taxon>
        <taxon>Pseudomonadati</taxon>
        <taxon>Pseudomonadota</taxon>
        <taxon>Betaproteobacteria</taxon>
        <taxon>Burkholderiales</taxon>
        <taxon>Oxalobacteraceae</taxon>
        <taxon>Telluria group</taxon>
        <taxon>Massilia</taxon>
    </lineage>
</organism>
<dbReference type="RefSeq" id="WP_379681846.1">
    <property type="nucleotide sequence ID" value="NZ_JBHLWP010000033.1"/>
</dbReference>
<evidence type="ECO:0000313" key="3">
    <source>
        <dbReference type="Proteomes" id="UP001589773"/>
    </source>
</evidence>
<accession>A0ABV6FMI8</accession>
<dbReference type="InterPro" id="IPR010239">
    <property type="entry name" value="CHP02001"/>
</dbReference>
<feature type="signal peptide" evidence="1">
    <location>
        <begin position="1"/>
        <end position="24"/>
    </location>
</feature>
<dbReference type="Proteomes" id="UP001589773">
    <property type="component" value="Unassembled WGS sequence"/>
</dbReference>
<dbReference type="NCBIfam" id="TIGR02001">
    <property type="entry name" value="gcw_chp"/>
    <property type="match status" value="1"/>
</dbReference>
<sequence length="244" mass="26361">MKRNTSAAAATWAILAFSSVPALAQDAAPEHQISYNAAITSDYRYRGLSQTSLDPALQGGADYVHGPTGLYVGTWLSTIKWTRDLGGDGNIEWDLYAGKRGQLTESVTYDVGGLYYWYPTNGLNPNANTFELYGRLGFGPAYVKYSQSTTNLFGTANSKRSGYLDVGADLDVGNGFVLNLHVGRQKVRNNSPLSYTDYKVGVTKDLGAATLSLAWIKANTDLYLNPEGKNLGKSGAILTVSKTF</sequence>
<dbReference type="Pfam" id="PF09694">
    <property type="entry name" value="Gcw_chp"/>
    <property type="match status" value="1"/>
</dbReference>
<proteinExistence type="predicted"/>
<reference evidence="2 3" key="1">
    <citation type="submission" date="2024-09" db="EMBL/GenBank/DDBJ databases">
        <authorList>
            <person name="Sun Q."/>
            <person name="Mori K."/>
        </authorList>
    </citation>
    <scope>NUCLEOTIDE SEQUENCE [LARGE SCALE GENOMIC DNA]</scope>
    <source>
        <strain evidence="2 3">CCM 7792</strain>
    </source>
</reference>
<comment type="caution">
    <text evidence="2">The sequence shown here is derived from an EMBL/GenBank/DDBJ whole genome shotgun (WGS) entry which is preliminary data.</text>
</comment>
<gene>
    <name evidence="2" type="ORF">ACFFJK_22185</name>
</gene>
<keyword evidence="3" id="KW-1185">Reference proteome</keyword>
<evidence type="ECO:0000256" key="1">
    <source>
        <dbReference type="SAM" id="SignalP"/>
    </source>
</evidence>
<evidence type="ECO:0000313" key="2">
    <source>
        <dbReference type="EMBL" id="MFC0254601.1"/>
    </source>
</evidence>
<name>A0ABV6FMI8_9BURK</name>
<feature type="chain" id="PRO_5046287187" evidence="1">
    <location>
        <begin position="25"/>
        <end position="244"/>
    </location>
</feature>
<protein>
    <submittedName>
        <fullName evidence="2">TorF family putative porin</fullName>
    </submittedName>
</protein>